<dbReference type="EMBL" id="GBXM01062775">
    <property type="protein sequence ID" value="JAH45802.1"/>
    <property type="molecule type" value="Transcribed_RNA"/>
</dbReference>
<sequence>MFSSCTGTIQVNIAPTFHVVFHVVLYMLVQDLPLVHSLVF</sequence>
<name>A0A0E9SX31_ANGAN</name>
<evidence type="ECO:0000313" key="1">
    <source>
        <dbReference type="EMBL" id="JAH45802.1"/>
    </source>
</evidence>
<organism evidence="1">
    <name type="scientific">Anguilla anguilla</name>
    <name type="common">European freshwater eel</name>
    <name type="synonym">Muraena anguilla</name>
    <dbReference type="NCBI Taxonomy" id="7936"/>
    <lineage>
        <taxon>Eukaryota</taxon>
        <taxon>Metazoa</taxon>
        <taxon>Chordata</taxon>
        <taxon>Craniata</taxon>
        <taxon>Vertebrata</taxon>
        <taxon>Euteleostomi</taxon>
        <taxon>Actinopterygii</taxon>
        <taxon>Neopterygii</taxon>
        <taxon>Teleostei</taxon>
        <taxon>Anguilliformes</taxon>
        <taxon>Anguillidae</taxon>
        <taxon>Anguilla</taxon>
    </lineage>
</organism>
<proteinExistence type="predicted"/>
<accession>A0A0E9SX31</accession>
<reference evidence="1" key="1">
    <citation type="submission" date="2014-11" db="EMBL/GenBank/DDBJ databases">
        <authorList>
            <person name="Amaro Gonzalez C."/>
        </authorList>
    </citation>
    <scope>NUCLEOTIDE SEQUENCE</scope>
</reference>
<dbReference type="AlphaFoldDB" id="A0A0E9SX31"/>
<protein>
    <submittedName>
        <fullName evidence="1">Uncharacterized protein</fullName>
    </submittedName>
</protein>
<reference evidence="1" key="2">
    <citation type="journal article" date="2015" name="Fish Shellfish Immunol.">
        <title>Early steps in the European eel (Anguilla anguilla)-Vibrio vulnificus interaction in the gills: Role of the RtxA13 toxin.</title>
        <authorList>
            <person name="Callol A."/>
            <person name="Pajuelo D."/>
            <person name="Ebbesson L."/>
            <person name="Teles M."/>
            <person name="MacKenzie S."/>
            <person name="Amaro C."/>
        </authorList>
    </citation>
    <scope>NUCLEOTIDE SEQUENCE</scope>
</reference>